<dbReference type="GO" id="GO:0032259">
    <property type="term" value="P:methylation"/>
    <property type="evidence" value="ECO:0007669"/>
    <property type="project" value="UniProtKB-KW"/>
</dbReference>
<dbReference type="Proteomes" id="UP000030645">
    <property type="component" value="Unassembled WGS sequence"/>
</dbReference>
<proteinExistence type="predicted"/>
<accession>W9QP06</accession>
<name>W9QP06_9ROSA</name>
<dbReference type="GO" id="GO:0008168">
    <property type="term" value="F:methyltransferase activity"/>
    <property type="evidence" value="ECO:0007669"/>
    <property type="project" value="UniProtKB-KW"/>
</dbReference>
<dbReference type="InterPro" id="IPR042086">
    <property type="entry name" value="MeTrfase_capping"/>
</dbReference>
<gene>
    <name evidence="5" type="ORF">L484_020912</name>
</gene>
<dbReference type="SUPFAM" id="SSF53335">
    <property type="entry name" value="S-adenosyl-L-methionine-dependent methyltransferases"/>
    <property type="match status" value="1"/>
</dbReference>
<dbReference type="PANTHER" id="PTHR31009">
    <property type="entry name" value="S-ADENOSYL-L-METHIONINE:CARBOXYL METHYLTRANSFERASE FAMILY PROTEIN"/>
    <property type="match status" value="1"/>
</dbReference>
<evidence type="ECO:0000256" key="2">
    <source>
        <dbReference type="ARBA" id="ARBA00022679"/>
    </source>
</evidence>
<evidence type="ECO:0000256" key="1">
    <source>
        <dbReference type="ARBA" id="ARBA00022603"/>
    </source>
</evidence>
<protein>
    <submittedName>
        <fullName evidence="5">Putative S-adenosylmethionine-dependent methyltransferase</fullName>
    </submittedName>
</protein>
<evidence type="ECO:0000256" key="3">
    <source>
        <dbReference type="ARBA" id="ARBA00022723"/>
    </source>
</evidence>
<evidence type="ECO:0000313" key="5">
    <source>
        <dbReference type="EMBL" id="EXB30272.1"/>
    </source>
</evidence>
<keyword evidence="3" id="KW-0479">Metal-binding</keyword>
<keyword evidence="6" id="KW-1185">Reference proteome</keyword>
<dbReference type="EMBL" id="KE343479">
    <property type="protein sequence ID" value="EXB30272.1"/>
    <property type="molecule type" value="Genomic_DNA"/>
</dbReference>
<dbReference type="Pfam" id="PF03492">
    <property type="entry name" value="Methyltransf_7"/>
    <property type="match status" value="1"/>
</dbReference>
<dbReference type="Gene3D" id="1.10.1200.270">
    <property type="entry name" value="Methyltransferase, alpha-helical capping domain"/>
    <property type="match status" value="1"/>
</dbReference>
<reference evidence="6" key="1">
    <citation type="submission" date="2013-01" db="EMBL/GenBank/DDBJ databases">
        <title>Draft Genome Sequence of a Mulberry Tree, Morus notabilis C.K. Schneid.</title>
        <authorList>
            <person name="He N."/>
            <person name="Zhao S."/>
        </authorList>
    </citation>
    <scope>NUCLEOTIDE SEQUENCE</scope>
</reference>
<keyword evidence="1 5" id="KW-0489">Methyltransferase</keyword>
<evidence type="ECO:0000256" key="4">
    <source>
        <dbReference type="ARBA" id="ARBA00022842"/>
    </source>
</evidence>
<dbReference type="InterPro" id="IPR029063">
    <property type="entry name" value="SAM-dependent_MTases_sf"/>
</dbReference>
<dbReference type="GO" id="GO:0046872">
    <property type="term" value="F:metal ion binding"/>
    <property type="evidence" value="ECO:0007669"/>
    <property type="project" value="UniProtKB-KW"/>
</dbReference>
<keyword evidence="2 5" id="KW-0808">Transferase</keyword>
<sequence>MEAKENCKSSAAYPMNSGDGPYSYAKTSTFQKTVIHFTKELVQKEVVEKLDIGFSSTASPPTIFSIADLGCSVGPNTFSAVESIIEAVELKLQSQGLTSKIPEFQVLFNDHASNDFNMLFKSLPSNRRYYAAGVPGSFYGRLFPEASLHFIHSSFALHWLSRVPKAVTDKSSPAWNKGRVYYSNSRDEVIEAYKAQYQKDMEDFLQARAKEVVCGGFMVFIIMGIANGIHPSEAGGIVSEETVDSFNIPIYMTTPHEFETAVKRNGCFSVERMEVLPHEKVNGVANNDHQIITYPMRSALTGLIKQEIGEEIVDELFDLYLKKVEEVYLSSILDSGKSLSFLVVLKRKASH</sequence>
<dbReference type="Gene3D" id="3.40.50.150">
    <property type="entry name" value="Vaccinia Virus protein VP39"/>
    <property type="match status" value="1"/>
</dbReference>
<dbReference type="AlphaFoldDB" id="W9QP06"/>
<organism evidence="5 6">
    <name type="scientific">Morus notabilis</name>
    <dbReference type="NCBI Taxonomy" id="981085"/>
    <lineage>
        <taxon>Eukaryota</taxon>
        <taxon>Viridiplantae</taxon>
        <taxon>Streptophyta</taxon>
        <taxon>Embryophyta</taxon>
        <taxon>Tracheophyta</taxon>
        <taxon>Spermatophyta</taxon>
        <taxon>Magnoliopsida</taxon>
        <taxon>eudicotyledons</taxon>
        <taxon>Gunneridae</taxon>
        <taxon>Pentapetalae</taxon>
        <taxon>rosids</taxon>
        <taxon>fabids</taxon>
        <taxon>Rosales</taxon>
        <taxon>Moraceae</taxon>
        <taxon>Moreae</taxon>
        <taxon>Morus</taxon>
    </lineage>
</organism>
<keyword evidence="4" id="KW-0460">Magnesium</keyword>
<evidence type="ECO:0000313" key="6">
    <source>
        <dbReference type="Proteomes" id="UP000030645"/>
    </source>
</evidence>
<dbReference type="InterPro" id="IPR005299">
    <property type="entry name" value="MeTrfase_7"/>
</dbReference>